<evidence type="ECO:0000256" key="7">
    <source>
        <dbReference type="HAMAP-Rule" id="MF_01217"/>
    </source>
</evidence>
<keyword evidence="6 7" id="KW-0275">Fatty acid biosynthesis</keyword>
<protein>
    <recommendedName>
        <fullName evidence="7">Acyl carrier protein</fullName>
        <shortName evidence="7">ACP</shortName>
    </recommendedName>
</protein>
<dbReference type="GO" id="GO:0000036">
    <property type="term" value="F:acyl carrier activity"/>
    <property type="evidence" value="ECO:0007669"/>
    <property type="project" value="UniProtKB-UniRule"/>
</dbReference>
<comment type="pathway">
    <text evidence="7">Lipid metabolism; fatty acid biosynthesis.</text>
</comment>
<evidence type="ECO:0000256" key="2">
    <source>
        <dbReference type="ARBA" id="ARBA00022516"/>
    </source>
</evidence>
<comment type="subcellular location">
    <subcellularLocation>
        <location evidence="7">Cytoplasm</location>
    </subcellularLocation>
</comment>
<reference evidence="9" key="2">
    <citation type="journal article" date="2021" name="PeerJ">
        <title>Extensive microbial diversity within the chicken gut microbiome revealed by metagenomics and culture.</title>
        <authorList>
            <person name="Gilroy R."/>
            <person name="Ravi A."/>
            <person name="Getino M."/>
            <person name="Pursley I."/>
            <person name="Horton D.L."/>
            <person name="Alikhan N.F."/>
            <person name="Baker D."/>
            <person name="Gharbi K."/>
            <person name="Hall N."/>
            <person name="Watson M."/>
            <person name="Adriaenssens E.M."/>
            <person name="Foster-Nyarko E."/>
            <person name="Jarju S."/>
            <person name="Secka A."/>
            <person name="Antonio M."/>
            <person name="Oren A."/>
            <person name="Chaudhuri R.R."/>
            <person name="La Ragione R."/>
            <person name="Hildebrand F."/>
            <person name="Pallen M.J."/>
        </authorList>
    </citation>
    <scope>NUCLEOTIDE SEQUENCE</scope>
    <source>
        <strain evidence="9">ChiSxjej2B14-8506</strain>
    </source>
</reference>
<gene>
    <name evidence="7" type="primary">acpP</name>
    <name evidence="9" type="ORF">IAC59_07490</name>
</gene>
<evidence type="ECO:0000256" key="4">
    <source>
        <dbReference type="ARBA" id="ARBA00022832"/>
    </source>
</evidence>
<dbReference type="InterPro" id="IPR036736">
    <property type="entry name" value="ACP-like_sf"/>
</dbReference>
<evidence type="ECO:0000259" key="8">
    <source>
        <dbReference type="PROSITE" id="PS50075"/>
    </source>
</evidence>
<dbReference type="GO" id="GO:0000035">
    <property type="term" value="F:acyl binding"/>
    <property type="evidence" value="ECO:0007669"/>
    <property type="project" value="TreeGrafter"/>
</dbReference>
<feature type="domain" description="Carrier" evidence="8">
    <location>
        <begin position="1"/>
        <end position="72"/>
    </location>
</feature>
<evidence type="ECO:0000313" key="10">
    <source>
        <dbReference type="Proteomes" id="UP000824123"/>
    </source>
</evidence>
<dbReference type="PROSITE" id="PS00012">
    <property type="entry name" value="PHOSPHOPANTETHEINE"/>
    <property type="match status" value="1"/>
</dbReference>
<keyword evidence="3 7" id="KW-0597">Phosphoprotein</keyword>
<dbReference type="InterPro" id="IPR006162">
    <property type="entry name" value="Ppantetheine_attach_site"/>
</dbReference>
<dbReference type="HAMAP" id="MF_01217">
    <property type="entry name" value="Acyl_carrier"/>
    <property type="match status" value="1"/>
</dbReference>
<dbReference type="Gene3D" id="1.10.1200.10">
    <property type="entry name" value="ACP-like"/>
    <property type="match status" value="1"/>
</dbReference>
<keyword evidence="2 7" id="KW-0444">Lipid biosynthesis</keyword>
<evidence type="ECO:0000256" key="1">
    <source>
        <dbReference type="ARBA" id="ARBA00022450"/>
    </source>
</evidence>
<keyword evidence="4 7" id="KW-0276">Fatty acid metabolism</keyword>
<keyword evidence="7" id="KW-0963">Cytoplasm</keyword>
<comment type="PTM">
    <text evidence="7">4'-phosphopantetheine is transferred from CoA to a specific serine of apo-ACP by AcpS. This modification is essential for activity because fatty acids are bound in thioester linkage to the sulfhydryl of the prosthetic group.</text>
</comment>
<dbReference type="GO" id="GO:0016020">
    <property type="term" value="C:membrane"/>
    <property type="evidence" value="ECO:0007669"/>
    <property type="project" value="GOC"/>
</dbReference>
<organism evidence="9 10">
    <name type="scientific">Candidatus Fimadaptatus faecigallinarum</name>
    <dbReference type="NCBI Taxonomy" id="2840814"/>
    <lineage>
        <taxon>Bacteria</taxon>
        <taxon>Bacillati</taxon>
        <taxon>Bacillota</taxon>
        <taxon>Clostridia</taxon>
        <taxon>Eubacteriales</taxon>
        <taxon>Candidatus Fimadaptatus</taxon>
    </lineage>
</organism>
<comment type="caution">
    <text evidence="9">The sequence shown here is derived from an EMBL/GenBank/DDBJ whole genome shotgun (WGS) entry which is preliminary data.</text>
</comment>
<keyword evidence="5 7" id="KW-0443">Lipid metabolism</keyword>
<accession>A0A9D1LSC2</accession>
<dbReference type="SUPFAM" id="SSF47336">
    <property type="entry name" value="ACP-like"/>
    <property type="match status" value="1"/>
</dbReference>
<reference evidence="9" key="1">
    <citation type="submission" date="2020-10" db="EMBL/GenBank/DDBJ databases">
        <authorList>
            <person name="Gilroy R."/>
        </authorList>
    </citation>
    <scope>NUCLEOTIDE SEQUENCE</scope>
    <source>
        <strain evidence="9">ChiSxjej2B14-8506</strain>
    </source>
</reference>
<comment type="function">
    <text evidence="7">Carrier of the growing fatty acid chain in fatty acid biosynthesis.</text>
</comment>
<dbReference type="PANTHER" id="PTHR20863">
    <property type="entry name" value="ACYL CARRIER PROTEIN"/>
    <property type="match status" value="1"/>
</dbReference>
<evidence type="ECO:0000256" key="6">
    <source>
        <dbReference type="ARBA" id="ARBA00023160"/>
    </source>
</evidence>
<evidence type="ECO:0000313" key="9">
    <source>
        <dbReference type="EMBL" id="HIU47087.1"/>
    </source>
</evidence>
<evidence type="ECO:0000256" key="5">
    <source>
        <dbReference type="ARBA" id="ARBA00023098"/>
    </source>
</evidence>
<dbReference type="InterPro" id="IPR003231">
    <property type="entry name" value="ACP"/>
</dbReference>
<dbReference type="Pfam" id="PF00550">
    <property type="entry name" value="PP-binding"/>
    <property type="match status" value="1"/>
</dbReference>
<dbReference type="PANTHER" id="PTHR20863:SF76">
    <property type="entry name" value="CARRIER DOMAIN-CONTAINING PROTEIN"/>
    <property type="match status" value="1"/>
</dbReference>
<comment type="similarity">
    <text evidence="7">Belongs to the acyl carrier protein (ACP) family.</text>
</comment>
<dbReference type="Proteomes" id="UP000824123">
    <property type="component" value="Unassembled WGS sequence"/>
</dbReference>
<evidence type="ECO:0000256" key="3">
    <source>
        <dbReference type="ARBA" id="ARBA00022553"/>
    </source>
</evidence>
<sequence length="72" mass="7910">MTFQKVAEILADYKGIDVSEVKEDSAFADLGLDSLDMAELAMKLEDEFGVTIELDASLKKVSDIVKLIDEAK</sequence>
<dbReference type="AlphaFoldDB" id="A0A9D1LSC2"/>
<proteinExistence type="inferred from homology"/>
<dbReference type="GO" id="GO:0005829">
    <property type="term" value="C:cytosol"/>
    <property type="evidence" value="ECO:0007669"/>
    <property type="project" value="TreeGrafter"/>
</dbReference>
<keyword evidence="1 7" id="KW-0596">Phosphopantetheine</keyword>
<dbReference type="EMBL" id="DVNK01000044">
    <property type="protein sequence ID" value="HIU47087.1"/>
    <property type="molecule type" value="Genomic_DNA"/>
</dbReference>
<name>A0A9D1LSC2_9FIRM</name>
<dbReference type="GO" id="GO:0009245">
    <property type="term" value="P:lipid A biosynthetic process"/>
    <property type="evidence" value="ECO:0007669"/>
    <property type="project" value="TreeGrafter"/>
</dbReference>
<feature type="modified residue" description="O-(pantetheine 4'-phosphoryl)serine" evidence="7">
    <location>
        <position position="34"/>
    </location>
</feature>
<dbReference type="PROSITE" id="PS50075">
    <property type="entry name" value="CARRIER"/>
    <property type="match status" value="1"/>
</dbReference>
<dbReference type="InterPro" id="IPR009081">
    <property type="entry name" value="PP-bd_ACP"/>
</dbReference>